<name>A0A7I7MRQ6_9MYCO</name>
<dbReference type="KEGG" id="mshj:MSHI_28200"/>
<dbReference type="Proteomes" id="UP000467236">
    <property type="component" value="Chromosome"/>
</dbReference>
<dbReference type="EMBL" id="AP022575">
    <property type="protein sequence ID" value="BBX74914.1"/>
    <property type="molecule type" value="Genomic_DNA"/>
</dbReference>
<protein>
    <submittedName>
        <fullName evidence="1">Membrane protein</fullName>
    </submittedName>
</protein>
<gene>
    <name evidence="1" type="ORF">MSHI_28200</name>
</gene>
<accession>A0A7I7MRQ6</accession>
<dbReference type="InterPro" id="IPR007969">
    <property type="entry name" value="DUF732"/>
</dbReference>
<dbReference type="OrthoDB" id="4702482at2"/>
<organism evidence="1 2">
    <name type="scientific">Mycobacterium shinjukuense</name>
    <dbReference type="NCBI Taxonomy" id="398694"/>
    <lineage>
        <taxon>Bacteria</taxon>
        <taxon>Bacillati</taxon>
        <taxon>Actinomycetota</taxon>
        <taxon>Actinomycetes</taxon>
        <taxon>Mycobacteriales</taxon>
        <taxon>Mycobacteriaceae</taxon>
        <taxon>Mycobacterium</taxon>
    </lineage>
</organism>
<keyword evidence="2" id="KW-1185">Reference proteome</keyword>
<evidence type="ECO:0000313" key="2">
    <source>
        <dbReference type="Proteomes" id="UP000467236"/>
    </source>
</evidence>
<reference evidence="1 2" key="1">
    <citation type="journal article" date="2019" name="Emerg. Microbes Infect.">
        <title>Comprehensive subspecies identification of 175 nontuberculous mycobacteria species based on 7547 genomic profiles.</title>
        <authorList>
            <person name="Matsumoto Y."/>
            <person name="Kinjo T."/>
            <person name="Motooka D."/>
            <person name="Nabeya D."/>
            <person name="Jung N."/>
            <person name="Uechi K."/>
            <person name="Horii T."/>
            <person name="Iida T."/>
            <person name="Fujita J."/>
            <person name="Nakamura S."/>
        </authorList>
    </citation>
    <scope>NUCLEOTIDE SEQUENCE [LARGE SCALE GENOMIC DNA]</scope>
    <source>
        <strain evidence="1 2">JCM 14233</strain>
    </source>
</reference>
<sequence>MSFCVYCGTALTDPTRCGACGAYKIGSTWHRATTPTVGAVMTETGWRPDPTGRHEGRYFVAGQPTDLIRDGNAEAVDALGQHQLDQSGAVGVSQSAVSRPPRSGRRRLWWALAGVVVLLGLVGASVVVTLFVNRDRESVDDKYLAALRRSGLTGEFNSDANAIARGKQVCRQLQDGGEQQGMPVDQVAVQYYCPEFSEGFHVLETITVTGSFTLRDESPNVYVPAITVSGSSCSGSGGYSDINPGTQVTVKNSKGDILATAFLQAGQGGRFWCTFPFSFEITEGEDRYVVSVGRRGEMSYSFADLKANGVSLVLG</sequence>
<proteinExistence type="predicted"/>
<evidence type="ECO:0000313" key="1">
    <source>
        <dbReference type="EMBL" id="BBX74914.1"/>
    </source>
</evidence>
<dbReference type="RefSeq" id="WP_083050887.1">
    <property type="nucleotide sequence ID" value="NZ_AP022575.1"/>
</dbReference>
<dbReference type="AlphaFoldDB" id="A0A7I7MRQ6"/>
<dbReference type="Pfam" id="PF05305">
    <property type="entry name" value="DUF732"/>
    <property type="match status" value="1"/>
</dbReference>